<dbReference type="PANTHER" id="PTHR47691:SF3">
    <property type="entry name" value="HTH-TYPE TRANSCRIPTIONAL REGULATOR RV0890C-RELATED"/>
    <property type="match status" value="1"/>
</dbReference>
<dbReference type="OrthoDB" id="33864at2"/>
<dbReference type="InterPro" id="IPR036388">
    <property type="entry name" value="WH-like_DNA-bd_sf"/>
</dbReference>
<dbReference type="EMBL" id="VOBR01000002">
    <property type="protein sequence ID" value="TWP53723.1"/>
    <property type="molecule type" value="Genomic_DNA"/>
</dbReference>
<protein>
    <submittedName>
        <fullName evidence="3">AAA family ATPase</fullName>
    </submittedName>
</protein>
<comment type="caution">
    <text evidence="3">The sequence shown here is derived from an EMBL/GenBank/DDBJ whole genome shotgun (WGS) entry which is preliminary data.</text>
</comment>
<evidence type="ECO:0000313" key="3">
    <source>
        <dbReference type="EMBL" id="TWP53723.1"/>
    </source>
</evidence>
<dbReference type="InterPro" id="IPR003593">
    <property type="entry name" value="AAA+_ATPase"/>
</dbReference>
<dbReference type="GO" id="GO:0006355">
    <property type="term" value="P:regulation of DNA-templated transcription"/>
    <property type="evidence" value="ECO:0007669"/>
    <property type="project" value="InterPro"/>
</dbReference>
<dbReference type="GO" id="GO:0016887">
    <property type="term" value="F:ATP hydrolysis activity"/>
    <property type="evidence" value="ECO:0007669"/>
    <property type="project" value="InterPro"/>
</dbReference>
<accession>A0A563F1E5</accession>
<sequence length="1017" mass="110140">MRGVRFGVLGPVTVWRDGEVITPTSATQRALLGVLLLAENRPLSTDRLVAVLRQGDGLNDARAWVHVVVSRLRTWLAKATDQTVTVSRQTDGYLLRAAEECVDLLTFRGLHAEATAADSSARQADLWDEALALWRGPALADVAAALHDDALTVQTDALRVGAALGFSEAALATGRPQRALPCVIELAAAHPLDERLHAACALLLAGSGRQSEALHLIERTRERLASELGIDLGEHLREAQLLVLRQQAMPEVRVVRETPPAVRWRGPRPDVAALVGRDRDRQALENALGHRRFVMVTGPGGCGKTALAMDLAKKAEPRFTDGVAVVCLASLRSFDEIVTAFASLMDVSAPTIDQTAAALTHALAQRHLLIVLDNCEHLAAECARFTRLIADHAPRVVVLATSQLPLGVVEEWVWPLGTLEVPAEGTRVDPGTPAVALFLRRALEALPTLNASDSDLELVGRLCRGLDGLPLAIELAAARLRALSIAQLVHRLTDNLSILDGPGRTLTATIDWSYRLLTEDEQRLLTRLSVFRGSFSLRSAEAVCGDHVLPVLVSLVERSLVLARDTNGSERRYVLLAAVREFAADRLADRDATHDRLLDHWLAEGRAVDALPHYRDRMERARALMDDGENIRAALDHGFGGTRQADAAETVVRLASFWLANRAHLGSSEVRMRQAIEHAGLCTPEVRGLLTYQSAVRRALREDYVGARQEMAAALPRIAANRQREYRDGLVSLVTNGRFVLNPIVLEQIPATLVALPGDLDGDEPSTALTACAGAYGTWGRFADAVELCARYAARAARRGTPFSVSHQVVRAEIAMGTGAIDEAVSWSRLLTEQLPGAGSPLEQEPARRAIALILLTTGENEAAAEFLTESISELDRRYPPEHARGSAHLGVLLAQAQRRAGDPEQARDSLAKALSQAVRRTHLRVGFTGALAAALVAADLGDGERSRELTRGWDTLRRRIGLPVPLGFADAPTVLGFSDGACGTPDPSWNWCAEELQEVIDGAHRWAVGLNQLQAF</sequence>
<dbReference type="Pfam" id="PF13401">
    <property type="entry name" value="AAA_22"/>
    <property type="match status" value="1"/>
</dbReference>
<evidence type="ECO:0000313" key="4">
    <source>
        <dbReference type="Proteomes" id="UP000316639"/>
    </source>
</evidence>
<dbReference type="SMART" id="SM01043">
    <property type="entry name" value="BTAD"/>
    <property type="match status" value="1"/>
</dbReference>
<dbReference type="SMART" id="SM00382">
    <property type="entry name" value="AAA"/>
    <property type="match status" value="1"/>
</dbReference>
<keyword evidence="4" id="KW-1185">Reference proteome</keyword>
<dbReference type="InterPro" id="IPR049945">
    <property type="entry name" value="AAA_22"/>
</dbReference>
<dbReference type="Gene3D" id="1.25.40.10">
    <property type="entry name" value="Tetratricopeptide repeat domain"/>
    <property type="match status" value="2"/>
</dbReference>
<evidence type="ECO:0000259" key="2">
    <source>
        <dbReference type="SMART" id="SM01043"/>
    </source>
</evidence>
<dbReference type="PANTHER" id="PTHR47691">
    <property type="entry name" value="REGULATOR-RELATED"/>
    <property type="match status" value="1"/>
</dbReference>
<dbReference type="InterPro" id="IPR016032">
    <property type="entry name" value="Sig_transdc_resp-reg_C-effctor"/>
</dbReference>
<dbReference type="Pfam" id="PF25872">
    <property type="entry name" value="HTH_77"/>
    <property type="match status" value="1"/>
</dbReference>
<dbReference type="SUPFAM" id="SSF46894">
    <property type="entry name" value="C-terminal effector domain of the bipartite response regulators"/>
    <property type="match status" value="1"/>
</dbReference>
<dbReference type="PRINTS" id="PR00364">
    <property type="entry name" value="DISEASERSIST"/>
</dbReference>
<dbReference type="Gene3D" id="3.40.50.300">
    <property type="entry name" value="P-loop containing nucleotide triphosphate hydrolases"/>
    <property type="match status" value="1"/>
</dbReference>
<feature type="domain" description="Bacterial transcriptional activator" evidence="2">
    <location>
        <begin position="102"/>
        <end position="244"/>
    </location>
</feature>
<dbReference type="SUPFAM" id="SSF48452">
    <property type="entry name" value="TPR-like"/>
    <property type="match status" value="2"/>
</dbReference>
<dbReference type="InterPro" id="IPR005158">
    <property type="entry name" value="BTAD"/>
</dbReference>
<dbReference type="GO" id="GO:0003677">
    <property type="term" value="F:DNA binding"/>
    <property type="evidence" value="ECO:0007669"/>
    <property type="project" value="InterPro"/>
</dbReference>
<dbReference type="RefSeq" id="WP_146349319.1">
    <property type="nucleotide sequence ID" value="NZ_VOBR01000002.1"/>
</dbReference>
<reference evidence="3 4" key="1">
    <citation type="submission" date="2019-07" db="EMBL/GenBank/DDBJ databases">
        <title>Lentzea xizangensis sp. nov., isolated from Qinghai-Tibetan Plateau Soils.</title>
        <authorList>
            <person name="Huang J."/>
        </authorList>
    </citation>
    <scope>NUCLEOTIDE SEQUENCE [LARGE SCALE GENOMIC DNA]</scope>
    <source>
        <strain evidence="3 4">FXJ1.1311</strain>
    </source>
</reference>
<gene>
    <name evidence="3" type="ORF">FKR81_02910</name>
</gene>
<proteinExistence type="predicted"/>
<dbReference type="Gene3D" id="1.10.10.10">
    <property type="entry name" value="Winged helix-like DNA-binding domain superfamily/Winged helix DNA-binding domain"/>
    <property type="match status" value="1"/>
</dbReference>
<evidence type="ECO:0000259" key="1">
    <source>
        <dbReference type="SMART" id="SM00382"/>
    </source>
</evidence>
<feature type="domain" description="AAA+ ATPase" evidence="1">
    <location>
        <begin position="290"/>
        <end position="449"/>
    </location>
</feature>
<dbReference type="SUPFAM" id="SSF52540">
    <property type="entry name" value="P-loop containing nucleoside triphosphate hydrolases"/>
    <property type="match status" value="1"/>
</dbReference>
<organism evidence="3 4">
    <name type="scientific">Lentzea tibetensis</name>
    <dbReference type="NCBI Taxonomy" id="2591470"/>
    <lineage>
        <taxon>Bacteria</taxon>
        <taxon>Bacillati</taxon>
        <taxon>Actinomycetota</taxon>
        <taxon>Actinomycetes</taxon>
        <taxon>Pseudonocardiales</taxon>
        <taxon>Pseudonocardiaceae</taxon>
        <taxon>Lentzea</taxon>
    </lineage>
</organism>
<dbReference type="Proteomes" id="UP000316639">
    <property type="component" value="Unassembled WGS sequence"/>
</dbReference>
<name>A0A563F1E5_9PSEU</name>
<dbReference type="InterPro" id="IPR027417">
    <property type="entry name" value="P-loop_NTPase"/>
</dbReference>
<dbReference type="AlphaFoldDB" id="A0A563F1E5"/>
<dbReference type="Pfam" id="PF03704">
    <property type="entry name" value="BTAD"/>
    <property type="match status" value="1"/>
</dbReference>
<dbReference type="InterPro" id="IPR058852">
    <property type="entry name" value="HTH_77"/>
</dbReference>
<dbReference type="InterPro" id="IPR011990">
    <property type="entry name" value="TPR-like_helical_dom_sf"/>
</dbReference>